<comment type="similarity">
    <text evidence="3">Belongs to the PIGL family.</text>
</comment>
<evidence type="ECO:0000256" key="14">
    <source>
        <dbReference type="ARBA" id="ARBA00093245"/>
    </source>
</evidence>
<keyword evidence="10 15" id="KW-0472">Membrane</keyword>
<dbReference type="GO" id="GO:0006506">
    <property type="term" value="P:GPI anchor biosynthetic process"/>
    <property type="evidence" value="ECO:0007669"/>
    <property type="project" value="UniProtKB-UniPathway"/>
</dbReference>
<evidence type="ECO:0000256" key="12">
    <source>
        <dbReference type="ARBA" id="ARBA00070167"/>
    </source>
</evidence>
<evidence type="ECO:0000256" key="9">
    <source>
        <dbReference type="ARBA" id="ARBA00022989"/>
    </source>
</evidence>
<dbReference type="FunFam" id="3.40.50.10320:FF:000002">
    <property type="entry name" value="Probable N-acetylglucosaminyl-phosphatidylinositol de-N-acetylase"/>
    <property type="match status" value="1"/>
</dbReference>
<dbReference type="AlphaFoldDB" id="A0A034W4R6"/>
<dbReference type="CTD" id="42388"/>
<dbReference type="SUPFAM" id="SSF102588">
    <property type="entry name" value="LmbE-like"/>
    <property type="match status" value="1"/>
</dbReference>
<dbReference type="GO" id="GO:0005789">
    <property type="term" value="C:endoplasmic reticulum membrane"/>
    <property type="evidence" value="ECO:0007669"/>
    <property type="project" value="UniProtKB-SubCell"/>
</dbReference>
<comment type="catalytic activity">
    <reaction evidence="14">
        <text>a 6-(N-acetyl-alpha-D-glucosaminyl)-1-(1,2-diacyl-sn-glycero-3-phospho)-1D-myo-inositol + H2O = a 6-(alpha-D-glucosaminyl)-1-(1,2-diacyl-sn-glycero-3-phospho)-1D-myo-inositol + acetate</text>
        <dbReference type="Rhea" id="RHEA:11660"/>
        <dbReference type="ChEBI" id="CHEBI:15377"/>
        <dbReference type="ChEBI" id="CHEBI:30089"/>
        <dbReference type="ChEBI" id="CHEBI:57265"/>
        <dbReference type="ChEBI" id="CHEBI:57997"/>
        <dbReference type="EC" id="3.5.1.89"/>
    </reaction>
    <physiologicalReaction direction="left-to-right" evidence="14">
        <dbReference type="Rhea" id="RHEA:11661"/>
    </physiologicalReaction>
</comment>
<keyword evidence="6 15" id="KW-0812">Transmembrane</keyword>
<dbReference type="InterPro" id="IPR024078">
    <property type="entry name" value="LmbE-like_dom_sf"/>
</dbReference>
<evidence type="ECO:0000313" key="17">
    <source>
        <dbReference type="Proteomes" id="UP001652620"/>
    </source>
</evidence>
<dbReference type="EMBL" id="GAKP01010210">
    <property type="protein sequence ID" value="JAC48742.1"/>
    <property type="molecule type" value="Transcribed_RNA"/>
</dbReference>
<dbReference type="OrthoDB" id="440160at2759"/>
<evidence type="ECO:0000256" key="4">
    <source>
        <dbReference type="ARBA" id="ARBA00012176"/>
    </source>
</evidence>
<dbReference type="Gene3D" id="3.40.50.10320">
    <property type="entry name" value="LmbE-like"/>
    <property type="match status" value="1"/>
</dbReference>
<dbReference type="EMBL" id="GAKP01010209">
    <property type="protein sequence ID" value="JAC48743.1"/>
    <property type="molecule type" value="Transcribed_RNA"/>
</dbReference>
<evidence type="ECO:0000256" key="11">
    <source>
        <dbReference type="ARBA" id="ARBA00060114"/>
    </source>
</evidence>
<feature type="transmembrane region" description="Helical" evidence="15">
    <location>
        <begin position="68"/>
        <end position="88"/>
    </location>
</feature>
<proteinExistence type="inferred from homology"/>
<keyword evidence="9 15" id="KW-1133">Transmembrane helix</keyword>
<name>A0A034W4R6_BACDO</name>
<reference evidence="17" key="3">
    <citation type="submission" date="2025-05" db="UniProtKB">
        <authorList>
            <consortium name="RefSeq"/>
        </authorList>
    </citation>
    <scope>NUCLEOTIDE SEQUENCE [LARGE SCALE GENOMIC DNA]</scope>
</reference>
<dbReference type="UniPathway" id="UPA00196"/>
<reference evidence="18 19" key="2">
    <citation type="submission" date="2025-04" db="UniProtKB">
        <authorList>
            <consortium name="RefSeq"/>
        </authorList>
    </citation>
    <scope>IDENTIFICATION</scope>
    <source>
        <strain evidence="18 19">Punador</strain>
    </source>
</reference>
<sequence>MKLSWLNQVFELISASTLQLYEDSGRFLHQFVGNQTQALILLQETWRANILHWATLSYRRFSSTAIEALEHIIYACLVYLLVCLGIFYTTRSNSPLWRWCKLINNVRFPRQHKLDRVLLVTSHPDDECMFFGPLIYTLTHRSSCQVYVLCLSNGNYEKQAQLRREELWRSCEMLGVPAANIIMVNATNLPDDPNVEWKAPVVANLILHTVESLDIQAICTFDRDGVSQHPNHSAVYFAAASLCLANLLPKECKFYTLDSINILRKYISIFDLLCTCCISSYWCILGWDEAAQIRRAMREHKSQMKWFRWLYIYFSRYMFINSLREVNLSDIELEMQIDDNTF</sequence>
<dbReference type="PANTHER" id="PTHR12993">
    <property type="entry name" value="N-ACETYLGLUCOSAMINYL-PHOSPHATIDYLINOSITOL DE-N-ACETYLASE-RELATED"/>
    <property type="match status" value="1"/>
</dbReference>
<evidence type="ECO:0000313" key="18">
    <source>
        <dbReference type="RefSeq" id="XP_011206680.1"/>
    </source>
</evidence>
<evidence type="ECO:0000256" key="1">
    <source>
        <dbReference type="ARBA" id="ARBA00004389"/>
    </source>
</evidence>
<comment type="function">
    <text evidence="11">Catalyzes the second step of glycosylphosphatidylinositol (GPI) biosynthesis, which is the de-N-acetylation of N-acetylglucosaminyl-phosphatidylinositol.</text>
</comment>
<evidence type="ECO:0000256" key="6">
    <source>
        <dbReference type="ARBA" id="ARBA00022692"/>
    </source>
</evidence>
<keyword evidence="7" id="KW-0378">Hydrolase</keyword>
<accession>A0A034W4R6</accession>
<dbReference type="RefSeq" id="XP_011206683.1">
    <property type="nucleotide sequence ID" value="XM_011208381.3"/>
</dbReference>
<comment type="subcellular location">
    <subcellularLocation>
        <location evidence="1">Endoplasmic reticulum membrane</location>
        <topology evidence="1">Single-pass membrane protein</topology>
    </subcellularLocation>
</comment>
<evidence type="ECO:0000313" key="16">
    <source>
        <dbReference type="EMBL" id="JAC48743.1"/>
    </source>
</evidence>
<dbReference type="EMBL" id="GAKP01010211">
    <property type="protein sequence ID" value="JAC48741.1"/>
    <property type="molecule type" value="Transcribed_RNA"/>
</dbReference>
<dbReference type="Proteomes" id="UP001652620">
    <property type="component" value="Chromosome 2"/>
</dbReference>
<protein>
    <recommendedName>
        <fullName evidence="12">N-acetylglucosaminyl-phosphatidylinositol de-N-acetylase</fullName>
        <ecNumber evidence="4">3.5.1.89</ecNumber>
    </recommendedName>
    <alternativeName>
        <fullName evidence="13">Phosphatidylinositol-glycan biosynthesis class L protein</fullName>
    </alternativeName>
</protein>
<evidence type="ECO:0000256" key="8">
    <source>
        <dbReference type="ARBA" id="ARBA00022824"/>
    </source>
</evidence>
<evidence type="ECO:0000256" key="13">
    <source>
        <dbReference type="ARBA" id="ARBA00078401"/>
    </source>
</evidence>
<reference evidence="16" key="1">
    <citation type="journal article" date="2014" name="BMC Genomics">
        <title>Characterizing the developmental transcriptome of the oriental fruit fly, Bactrocera dorsalis (Diptera: Tephritidae) through comparative genomic analysis with Drosophila melanogaster utilizing modENCODE datasets.</title>
        <authorList>
            <person name="Geib S.M."/>
            <person name="Calla B."/>
            <person name="Hall B."/>
            <person name="Hou S."/>
            <person name="Manoukis N.C."/>
        </authorList>
    </citation>
    <scope>NUCLEOTIDE SEQUENCE</scope>
    <source>
        <strain evidence="16">Punador</strain>
    </source>
</reference>
<organism evidence="16">
    <name type="scientific">Bactrocera dorsalis</name>
    <name type="common">Oriental fruit fly</name>
    <name type="synonym">Dacus dorsalis</name>
    <dbReference type="NCBI Taxonomy" id="27457"/>
    <lineage>
        <taxon>Eukaryota</taxon>
        <taxon>Metazoa</taxon>
        <taxon>Ecdysozoa</taxon>
        <taxon>Arthropoda</taxon>
        <taxon>Hexapoda</taxon>
        <taxon>Insecta</taxon>
        <taxon>Pterygota</taxon>
        <taxon>Neoptera</taxon>
        <taxon>Endopterygota</taxon>
        <taxon>Diptera</taxon>
        <taxon>Brachycera</taxon>
        <taxon>Muscomorpha</taxon>
        <taxon>Tephritoidea</taxon>
        <taxon>Tephritidae</taxon>
        <taxon>Bactrocera</taxon>
        <taxon>Bactrocera</taxon>
    </lineage>
</organism>
<keyword evidence="5" id="KW-0337">GPI-anchor biosynthesis</keyword>
<dbReference type="KEGG" id="bdr:105228520"/>
<dbReference type="GO" id="GO:0000225">
    <property type="term" value="F:N-acetylglucosaminylphosphatidylinositol deacetylase activity"/>
    <property type="evidence" value="ECO:0007669"/>
    <property type="project" value="UniProtKB-EC"/>
</dbReference>
<evidence type="ECO:0000256" key="10">
    <source>
        <dbReference type="ARBA" id="ARBA00023136"/>
    </source>
</evidence>
<dbReference type="PANTHER" id="PTHR12993:SF11">
    <property type="entry name" value="N-ACETYLGLUCOSAMINYL-PHOSPHATIDYLINOSITOL DE-N-ACETYLASE"/>
    <property type="match status" value="1"/>
</dbReference>
<dbReference type="EMBL" id="GAKP01010207">
    <property type="protein sequence ID" value="JAC48745.1"/>
    <property type="molecule type" value="Transcribed_RNA"/>
</dbReference>
<evidence type="ECO:0000256" key="15">
    <source>
        <dbReference type="SAM" id="Phobius"/>
    </source>
</evidence>
<evidence type="ECO:0000256" key="2">
    <source>
        <dbReference type="ARBA" id="ARBA00004687"/>
    </source>
</evidence>
<gene>
    <name evidence="16" type="primary">PIGL</name>
    <name evidence="18 19" type="synonym">LOC105228520</name>
</gene>
<keyword evidence="17" id="KW-1185">Reference proteome</keyword>
<dbReference type="OMA" id="TSRYMYI"/>
<dbReference type="GeneID" id="105228520"/>
<evidence type="ECO:0000256" key="3">
    <source>
        <dbReference type="ARBA" id="ARBA00006066"/>
    </source>
</evidence>
<evidence type="ECO:0000256" key="5">
    <source>
        <dbReference type="ARBA" id="ARBA00022502"/>
    </source>
</evidence>
<keyword evidence="8" id="KW-0256">Endoplasmic reticulum</keyword>
<dbReference type="RefSeq" id="XP_011206680.1">
    <property type="nucleotide sequence ID" value="XM_011208378.3"/>
</dbReference>
<evidence type="ECO:0000313" key="19">
    <source>
        <dbReference type="RefSeq" id="XP_011206683.1"/>
    </source>
</evidence>
<comment type="pathway">
    <text evidence="2">Glycolipid biosynthesis; glycosylphosphatidylinositol-anchor biosynthesis.</text>
</comment>
<dbReference type="InterPro" id="IPR003737">
    <property type="entry name" value="GlcNAc_PI_deacetylase-related"/>
</dbReference>
<dbReference type="EC" id="3.5.1.89" evidence="4"/>
<evidence type="ECO:0000256" key="7">
    <source>
        <dbReference type="ARBA" id="ARBA00022801"/>
    </source>
</evidence>
<dbReference type="Pfam" id="PF02585">
    <property type="entry name" value="PIG-L"/>
    <property type="match status" value="1"/>
</dbReference>